<name>A0AAU8GVV1_9BACT</name>
<evidence type="ECO:0000256" key="2">
    <source>
        <dbReference type="ARBA" id="ARBA00012726"/>
    </source>
</evidence>
<evidence type="ECO:0000256" key="8">
    <source>
        <dbReference type="ARBA" id="ARBA00023211"/>
    </source>
</evidence>
<evidence type="ECO:0000256" key="4">
    <source>
        <dbReference type="ARBA" id="ARBA00022723"/>
    </source>
</evidence>
<keyword evidence="4" id="KW-0479">Metal-binding</keyword>
<dbReference type="Pfam" id="PF01139">
    <property type="entry name" value="RtcB"/>
    <property type="match status" value="1"/>
</dbReference>
<evidence type="ECO:0000256" key="7">
    <source>
        <dbReference type="ARBA" id="ARBA00023134"/>
    </source>
</evidence>
<evidence type="ECO:0000313" key="11">
    <source>
        <dbReference type="EMBL" id="XCH46539.1"/>
    </source>
</evidence>
<keyword evidence="5 10" id="KW-0547">Nucleotide-binding</keyword>
<keyword evidence="7 10" id="KW-0342">GTP-binding</keyword>
<evidence type="ECO:0000256" key="5">
    <source>
        <dbReference type="ARBA" id="ARBA00022741"/>
    </source>
</evidence>
<dbReference type="GO" id="GO:0170057">
    <property type="term" value="F:RNA ligase (GTP) activity"/>
    <property type="evidence" value="ECO:0007669"/>
    <property type="project" value="UniProtKB-EC"/>
</dbReference>
<dbReference type="AlphaFoldDB" id="A0AAU8GVV1"/>
<proteinExistence type="predicted"/>
<dbReference type="Gene3D" id="3.90.1860.10">
    <property type="entry name" value="tRNA-splicing ligase RtcB"/>
    <property type="match status" value="1"/>
</dbReference>
<evidence type="ECO:0000256" key="6">
    <source>
        <dbReference type="ARBA" id="ARBA00022800"/>
    </source>
</evidence>
<dbReference type="GO" id="GO:0046872">
    <property type="term" value="F:metal ion binding"/>
    <property type="evidence" value="ECO:0007669"/>
    <property type="project" value="UniProtKB-KW"/>
</dbReference>
<accession>A0AAU8GVV1</accession>
<dbReference type="EC" id="6.5.1.8" evidence="2"/>
<evidence type="ECO:0000256" key="3">
    <source>
        <dbReference type="ARBA" id="ARBA00022598"/>
    </source>
</evidence>
<dbReference type="KEGG" id="taut:V4D30_09355"/>
<keyword evidence="8" id="KW-0464">Manganese</keyword>
<reference evidence="11" key="1">
    <citation type="submission" date="2024-01" db="EMBL/GenBank/DDBJ databases">
        <title>The first autotrophic representatives of the genus Thermodesulfovibrio.</title>
        <authorList>
            <person name="Maltseva A.I."/>
            <person name="Elcheninov A.G."/>
            <person name="Kublanov I.V."/>
            <person name="Lebedinsky A.V."/>
            <person name="Frolov E.N."/>
        </authorList>
    </citation>
    <scope>NUCLEOTIDE SEQUENCE</scope>
    <source>
        <strain evidence="11">3907-1M</strain>
    </source>
</reference>
<feature type="binding site" evidence="10">
    <location>
        <position position="34"/>
    </location>
    <ligand>
        <name>GMP</name>
        <dbReference type="ChEBI" id="CHEBI:58115"/>
    </ligand>
</feature>
<dbReference type="EMBL" id="CP144373">
    <property type="protein sequence ID" value="XCH46539.1"/>
    <property type="molecule type" value="Genomic_DNA"/>
</dbReference>
<evidence type="ECO:0000256" key="1">
    <source>
        <dbReference type="ARBA" id="ARBA00001936"/>
    </source>
</evidence>
<sequence length="35" mass="3792">MPDAYKDVSNVVDIVHNAGIARKVVKLRPMGVIKG</sequence>
<protein>
    <recommendedName>
        <fullName evidence="2">3'-phosphate/5'-hydroxy nucleic acid ligase</fullName>
        <ecNumber evidence="2">6.5.1.8</ecNumber>
    </recommendedName>
</protein>
<keyword evidence="3" id="KW-0436">Ligase</keyword>
<comment type="catalytic activity">
    <reaction evidence="9">
        <text>a 3'-end 3'-phospho-ribonucleotide-RNA + a 5'-end dephospho-ribonucleoside-RNA + GTP = a ribonucleotidyl-ribonucleotide-RNA + GMP + diphosphate</text>
        <dbReference type="Rhea" id="RHEA:68076"/>
        <dbReference type="Rhea" id="RHEA-COMP:10463"/>
        <dbReference type="Rhea" id="RHEA-COMP:13936"/>
        <dbReference type="Rhea" id="RHEA-COMP:17355"/>
        <dbReference type="ChEBI" id="CHEBI:33019"/>
        <dbReference type="ChEBI" id="CHEBI:37565"/>
        <dbReference type="ChEBI" id="CHEBI:58115"/>
        <dbReference type="ChEBI" id="CHEBI:83062"/>
        <dbReference type="ChEBI" id="CHEBI:138284"/>
        <dbReference type="ChEBI" id="CHEBI:173118"/>
        <dbReference type="EC" id="6.5.1.8"/>
    </reaction>
</comment>
<dbReference type="SUPFAM" id="SSF103365">
    <property type="entry name" value="Hypothetical protein PH1602"/>
    <property type="match status" value="1"/>
</dbReference>
<gene>
    <name evidence="11" type="ORF">V4D30_09355</name>
</gene>
<dbReference type="GO" id="GO:0042245">
    <property type="term" value="P:RNA repair"/>
    <property type="evidence" value="ECO:0007669"/>
    <property type="project" value="UniProtKB-KW"/>
</dbReference>
<keyword evidence="6" id="KW-0692">RNA repair</keyword>
<dbReference type="GO" id="GO:0006396">
    <property type="term" value="P:RNA processing"/>
    <property type="evidence" value="ECO:0007669"/>
    <property type="project" value="InterPro"/>
</dbReference>
<comment type="cofactor">
    <cofactor evidence="1">
        <name>Mn(2+)</name>
        <dbReference type="ChEBI" id="CHEBI:29035"/>
    </cofactor>
</comment>
<dbReference type="InterPro" id="IPR036025">
    <property type="entry name" value="RtcB-like_sf"/>
</dbReference>
<dbReference type="GO" id="GO:0005525">
    <property type="term" value="F:GTP binding"/>
    <property type="evidence" value="ECO:0007669"/>
    <property type="project" value="UniProtKB-KW"/>
</dbReference>
<evidence type="ECO:0000256" key="9">
    <source>
        <dbReference type="ARBA" id="ARBA00047746"/>
    </source>
</evidence>
<dbReference type="InterPro" id="IPR001233">
    <property type="entry name" value="RtcB"/>
</dbReference>
<organism evidence="11">
    <name type="scientific">Thermodesulfovibrio autotrophicus</name>
    <dbReference type="NCBI Taxonomy" id="3118333"/>
    <lineage>
        <taxon>Bacteria</taxon>
        <taxon>Pseudomonadati</taxon>
        <taxon>Nitrospirota</taxon>
        <taxon>Thermodesulfovibrionia</taxon>
        <taxon>Thermodesulfovibrionales</taxon>
        <taxon>Thermodesulfovibrionaceae</taxon>
        <taxon>Thermodesulfovibrio</taxon>
    </lineage>
</organism>
<evidence type="ECO:0000256" key="10">
    <source>
        <dbReference type="PIRSR" id="PIRSR601233-2"/>
    </source>
</evidence>